<dbReference type="EMBL" id="MLYV02000540">
    <property type="protein sequence ID" value="PSR84192.1"/>
    <property type="molecule type" value="Genomic_DNA"/>
</dbReference>
<dbReference type="Proteomes" id="UP000186601">
    <property type="component" value="Unassembled WGS sequence"/>
</dbReference>
<dbReference type="GO" id="GO:0046982">
    <property type="term" value="F:protein heterodimerization activity"/>
    <property type="evidence" value="ECO:0007669"/>
    <property type="project" value="InterPro"/>
</dbReference>
<dbReference type="OrthoDB" id="2187549at2759"/>
<evidence type="ECO:0008006" key="3">
    <source>
        <dbReference type="Google" id="ProtNLM"/>
    </source>
</evidence>
<proteinExistence type="predicted"/>
<name>A0A2R6P282_9APHY</name>
<protein>
    <recommendedName>
        <fullName evidence="3">Multifunctional methyltransferase subunit TRM112-like protein</fullName>
    </recommendedName>
</protein>
<comment type="caution">
    <text evidence="1">The sequence shown here is derived from an EMBL/GenBank/DDBJ whole genome shotgun (WGS) entry which is preliminary data.</text>
</comment>
<gene>
    <name evidence="1" type="ORF">PHLCEN_2v5480</name>
</gene>
<dbReference type="GO" id="GO:0030488">
    <property type="term" value="P:tRNA methylation"/>
    <property type="evidence" value="ECO:0007669"/>
    <property type="project" value="TreeGrafter"/>
</dbReference>
<accession>A0A2R6P282</accession>
<dbReference type="InterPro" id="IPR039127">
    <property type="entry name" value="Trm112"/>
</dbReference>
<sequence length="119" mass="13449">MVRLITHNLLACHAKGCTTNNFPLQLKDVTIELREAEFNPDFVSGFLSRLEWTALVNAAKEVCTLPMLSRKFAEQLFLNVQLGDTSLPPELPDMVDDDLLKNLHHVLLEVFMLLSLVTD</sequence>
<reference evidence="1 2" key="1">
    <citation type="submission" date="2018-02" db="EMBL/GenBank/DDBJ databases">
        <title>Genome sequence of the basidiomycete white-rot fungus Phlebia centrifuga.</title>
        <authorList>
            <person name="Granchi Z."/>
            <person name="Peng M."/>
            <person name="de Vries R.P."/>
            <person name="Hilden K."/>
            <person name="Makela M.R."/>
            <person name="Grigoriev I."/>
            <person name="Riley R."/>
        </authorList>
    </citation>
    <scope>NUCLEOTIDE SEQUENCE [LARGE SCALE GENOMIC DNA]</scope>
    <source>
        <strain evidence="1 2">FBCC195</strain>
    </source>
</reference>
<dbReference type="STRING" id="98765.A0A2R6P282"/>
<dbReference type="AlphaFoldDB" id="A0A2R6P282"/>
<evidence type="ECO:0000313" key="2">
    <source>
        <dbReference type="Proteomes" id="UP000186601"/>
    </source>
</evidence>
<dbReference type="PANTHER" id="PTHR12773:SF0">
    <property type="entry name" value="MULTIFUNCTIONAL METHYLTRANSFERASE SUBUNIT TRM112-LIKE PROTEIN"/>
    <property type="match status" value="1"/>
</dbReference>
<dbReference type="GO" id="GO:0070476">
    <property type="term" value="P:rRNA (guanine-N7)-methylation"/>
    <property type="evidence" value="ECO:0007669"/>
    <property type="project" value="TreeGrafter"/>
</dbReference>
<organism evidence="1 2">
    <name type="scientific">Hermanssonia centrifuga</name>
    <dbReference type="NCBI Taxonomy" id="98765"/>
    <lineage>
        <taxon>Eukaryota</taxon>
        <taxon>Fungi</taxon>
        <taxon>Dikarya</taxon>
        <taxon>Basidiomycota</taxon>
        <taxon>Agaricomycotina</taxon>
        <taxon>Agaricomycetes</taxon>
        <taxon>Polyporales</taxon>
        <taxon>Meruliaceae</taxon>
        <taxon>Hermanssonia</taxon>
    </lineage>
</organism>
<evidence type="ECO:0000313" key="1">
    <source>
        <dbReference type="EMBL" id="PSR84192.1"/>
    </source>
</evidence>
<dbReference type="Gene3D" id="2.20.25.10">
    <property type="match status" value="1"/>
</dbReference>
<keyword evidence="2" id="KW-1185">Reference proteome</keyword>
<dbReference type="PANTHER" id="PTHR12773">
    <property type="entry name" value="UPF0315 PROTEIN-RELATED"/>
    <property type="match status" value="1"/>
</dbReference>